<protein>
    <recommendedName>
        <fullName evidence="5">Lipoprotein LpqN</fullName>
    </recommendedName>
</protein>
<feature type="signal peptide" evidence="2">
    <location>
        <begin position="1"/>
        <end position="24"/>
    </location>
</feature>
<dbReference type="Proteomes" id="UP000272400">
    <property type="component" value="Unassembled WGS sequence"/>
</dbReference>
<dbReference type="PROSITE" id="PS51257">
    <property type="entry name" value="PROKAR_LIPOPROTEIN"/>
    <property type="match status" value="1"/>
</dbReference>
<comment type="caution">
    <text evidence="3">The sequence shown here is derived from an EMBL/GenBank/DDBJ whole genome shotgun (WGS) entry which is preliminary data.</text>
</comment>
<name>A0A3N1CQP4_9ACTN</name>
<evidence type="ECO:0008006" key="5">
    <source>
        <dbReference type="Google" id="ProtNLM"/>
    </source>
</evidence>
<proteinExistence type="predicted"/>
<sequence length="192" mass="20124">MRRASARLAAALAGAALLTGCVMEYPDPPDPAQPTSPPGERKVSRPKEAGGLVRVRFADEDYDPGPLTSGQKALIATYRVPSVDPDDTLHHSLVLAADAAPGQAEERRLHLVGQALGDLSSTTTLDQEVAPGPLGGKTLCGWTLTPEDGEILCSWSDGSTAGAITFPSAGAQEDDLVEIARTFAAMRHDIVR</sequence>
<dbReference type="EMBL" id="RJKE01000001">
    <property type="protein sequence ID" value="ROO83464.1"/>
    <property type="molecule type" value="Genomic_DNA"/>
</dbReference>
<reference evidence="3 4" key="1">
    <citation type="submission" date="2018-11" db="EMBL/GenBank/DDBJ databases">
        <title>Sequencing the genomes of 1000 actinobacteria strains.</title>
        <authorList>
            <person name="Klenk H.-P."/>
        </authorList>
    </citation>
    <scope>NUCLEOTIDE SEQUENCE [LARGE SCALE GENOMIC DNA]</scope>
    <source>
        <strain evidence="3 4">DSM 44254</strain>
    </source>
</reference>
<feature type="chain" id="PRO_5039091543" description="Lipoprotein LpqN" evidence="2">
    <location>
        <begin position="25"/>
        <end position="192"/>
    </location>
</feature>
<evidence type="ECO:0000313" key="3">
    <source>
        <dbReference type="EMBL" id="ROO83464.1"/>
    </source>
</evidence>
<keyword evidence="2" id="KW-0732">Signal</keyword>
<feature type="compositionally biased region" description="Pro residues" evidence="1">
    <location>
        <begin position="26"/>
        <end position="37"/>
    </location>
</feature>
<accession>A0A3N1CQP4</accession>
<feature type="compositionally biased region" description="Basic and acidic residues" evidence="1">
    <location>
        <begin position="39"/>
        <end position="48"/>
    </location>
</feature>
<evidence type="ECO:0000256" key="1">
    <source>
        <dbReference type="SAM" id="MobiDB-lite"/>
    </source>
</evidence>
<dbReference type="AlphaFoldDB" id="A0A3N1CQP4"/>
<dbReference type="RefSeq" id="WP_123662654.1">
    <property type="nucleotide sequence ID" value="NZ_RJKE01000001.1"/>
</dbReference>
<organism evidence="3 4">
    <name type="scientific">Actinocorallia herbida</name>
    <dbReference type="NCBI Taxonomy" id="58109"/>
    <lineage>
        <taxon>Bacteria</taxon>
        <taxon>Bacillati</taxon>
        <taxon>Actinomycetota</taxon>
        <taxon>Actinomycetes</taxon>
        <taxon>Streptosporangiales</taxon>
        <taxon>Thermomonosporaceae</taxon>
        <taxon>Actinocorallia</taxon>
    </lineage>
</organism>
<evidence type="ECO:0000256" key="2">
    <source>
        <dbReference type="SAM" id="SignalP"/>
    </source>
</evidence>
<gene>
    <name evidence="3" type="ORF">EDD29_0967</name>
</gene>
<feature type="region of interest" description="Disordered" evidence="1">
    <location>
        <begin position="25"/>
        <end position="50"/>
    </location>
</feature>
<keyword evidence="4" id="KW-1185">Reference proteome</keyword>
<evidence type="ECO:0000313" key="4">
    <source>
        <dbReference type="Proteomes" id="UP000272400"/>
    </source>
</evidence>
<dbReference type="OrthoDB" id="3868477at2"/>